<protein>
    <submittedName>
        <fullName evidence="1">Uncharacterized protein</fullName>
    </submittedName>
</protein>
<name>A0A822EH06_9BILA</name>
<organism evidence="1 2">
    <name type="scientific">Rotaria socialis</name>
    <dbReference type="NCBI Taxonomy" id="392032"/>
    <lineage>
        <taxon>Eukaryota</taxon>
        <taxon>Metazoa</taxon>
        <taxon>Spiralia</taxon>
        <taxon>Gnathifera</taxon>
        <taxon>Rotifera</taxon>
        <taxon>Eurotatoria</taxon>
        <taxon>Bdelloidea</taxon>
        <taxon>Philodinida</taxon>
        <taxon>Philodinidae</taxon>
        <taxon>Rotaria</taxon>
    </lineage>
</organism>
<proteinExistence type="predicted"/>
<evidence type="ECO:0000313" key="2">
    <source>
        <dbReference type="Proteomes" id="UP000663848"/>
    </source>
</evidence>
<dbReference type="Proteomes" id="UP000663848">
    <property type="component" value="Unassembled WGS sequence"/>
</dbReference>
<dbReference type="AlphaFoldDB" id="A0A822EH06"/>
<evidence type="ECO:0000313" key="1">
    <source>
        <dbReference type="EMBL" id="CAF5096729.1"/>
    </source>
</evidence>
<gene>
    <name evidence="1" type="ORF">QYT958_LOCUS44623</name>
</gene>
<sequence length="45" mass="5033">ARIFAGDGHIENSDTHVAVLYEIEIDTRLPRSVLFAELSGQSKFE</sequence>
<feature type="non-terminal residue" evidence="1">
    <location>
        <position position="1"/>
    </location>
</feature>
<comment type="caution">
    <text evidence="1">The sequence shown here is derived from an EMBL/GenBank/DDBJ whole genome shotgun (WGS) entry which is preliminary data.</text>
</comment>
<dbReference type="EMBL" id="CAJOBR010070020">
    <property type="protein sequence ID" value="CAF5096729.1"/>
    <property type="molecule type" value="Genomic_DNA"/>
</dbReference>
<accession>A0A822EH06</accession>
<reference evidence="1" key="1">
    <citation type="submission" date="2021-02" db="EMBL/GenBank/DDBJ databases">
        <authorList>
            <person name="Nowell W R."/>
        </authorList>
    </citation>
    <scope>NUCLEOTIDE SEQUENCE</scope>
</reference>